<dbReference type="AlphaFoldDB" id="K3WP80"/>
<dbReference type="EnsemblProtists" id="PYU1_T006772">
    <property type="protein sequence ID" value="PYU1_T006772"/>
    <property type="gene ID" value="PYU1_G006758"/>
</dbReference>
<feature type="compositionally biased region" description="Polar residues" evidence="1">
    <location>
        <begin position="218"/>
        <end position="244"/>
    </location>
</feature>
<sequence>MSAAGSNNAERDSDYAKSGDGVYVTKSRSTFSMWLHGKTAPPRTNPAVVFRSADVIQEGYLMKQGLRLKMWTKRYFILRLEERHMTLGYYTSKESLVLCSETPIGPGHMLAPVNTTKHPRRLELRCGTKSLIVEAEDEKSYTTWKKALQEAIRWNHAMVPTKDGSFVQYGKQATEDKLNEERSRTEAAKKMREKQRADEATAAANAANKPNIAIGGVRNSSESITQPRIQQPPSSDVRRQSVTPVTPEVLSVPADPVAAAVGASMEKRNSVQVRRSNGGKPSFSGETQQEAGEPAREVAQ</sequence>
<reference evidence="3" key="3">
    <citation type="submission" date="2015-02" db="UniProtKB">
        <authorList>
            <consortium name="EnsemblProtists"/>
        </authorList>
    </citation>
    <scope>IDENTIFICATION</scope>
    <source>
        <strain evidence="3">DAOM BR144</strain>
    </source>
</reference>
<evidence type="ECO:0000313" key="3">
    <source>
        <dbReference type="EnsemblProtists" id="PYU1_T006772"/>
    </source>
</evidence>
<dbReference type="InterPro" id="IPR001849">
    <property type="entry name" value="PH_domain"/>
</dbReference>
<dbReference type="InParanoid" id="K3WP80"/>
<dbReference type="HOGENOM" id="CLU_928995_0_0_1"/>
<dbReference type="VEuPathDB" id="FungiDB:PYU1_G006758"/>
<evidence type="ECO:0000259" key="2">
    <source>
        <dbReference type="PROSITE" id="PS50003"/>
    </source>
</evidence>
<reference evidence="4" key="1">
    <citation type="journal article" date="2010" name="Genome Biol.">
        <title>Genome sequence of the necrotrophic plant pathogen Pythium ultimum reveals original pathogenicity mechanisms and effector repertoire.</title>
        <authorList>
            <person name="Levesque C.A."/>
            <person name="Brouwer H."/>
            <person name="Cano L."/>
            <person name="Hamilton J.P."/>
            <person name="Holt C."/>
            <person name="Huitema E."/>
            <person name="Raffaele S."/>
            <person name="Robideau G.P."/>
            <person name="Thines M."/>
            <person name="Win J."/>
            <person name="Zerillo M.M."/>
            <person name="Beakes G.W."/>
            <person name="Boore J.L."/>
            <person name="Busam D."/>
            <person name="Dumas B."/>
            <person name="Ferriera S."/>
            <person name="Fuerstenberg S.I."/>
            <person name="Gachon C.M."/>
            <person name="Gaulin E."/>
            <person name="Govers F."/>
            <person name="Grenville-Briggs L."/>
            <person name="Horner N."/>
            <person name="Hostetler J."/>
            <person name="Jiang R.H."/>
            <person name="Johnson J."/>
            <person name="Krajaejun T."/>
            <person name="Lin H."/>
            <person name="Meijer H.J."/>
            <person name="Moore B."/>
            <person name="Morris P."/>
            <person name="Phuntmart V."/>
            <person name="Puiu D."/>
            <person name="Shetty J."/>
            <person name="Stajich J.E."/>
            <person name="Tripathy S."/>
            <person name="Wawra S."/>
            <person name="van West P."/>
            <person name="Whitty B.R."/>
            <person name="Coutinho P.M."/>
            <person name="Henrissat B."/>
            <person name="Martin F."/>
            <person name="Thomas P.D."/>
            <person name="Tyler B.M."/>
            <person name="De Vries R.P."/>
            <person name="Kamoun S."/>
            <person name="Yandell M."/>
            <person name="Tisserat N."/>
            <person name="Buell C.R."/>
        </authorList>
    </citation>
    <scope>NUCLEOTIDE SEQUENCE</scope>
    <source>
        <strain evidence="4">DAOM:BR144</strain>
    </source>
</reference>
<evidence type="ECO:0000256" key="1">
    <source>
        <dbReference type="SAM" id="MobiDB-lite"/>
    </source>
</evidence>
<dbReference type="STRING" id="431595.K3WP80"/>
<dbReference type="SMART" id="SM00233">
    <property type="entry name" value="PH"/>
    <property type="match status" value="1"/>
</dbReference>
<evidence type="ECO:0000313" key="4">
    <source>
        <dbReference type="Proteomes" id="UP000019132"/>
    </source>
</evidence>
<dbReference type="Gene3D" id="2.30.29.30">
    <property type="entry name" value="Pleckstrin-homology domain (PH domain)/Phosphotyrosine-binding domain (PTB)"/>
    <property type="match status" value="1"/>
</dbReference>
<reference evidence="4" key="2">
    <citation type="submission" date="2010-04" db="EMBL/GenBank/DDBJ databases">
        <authorList>
            <person name="Buell R."/>
            <person name="Hamilton J."/>
            <person name="Hostetler J."/>
        </authorList>
    </citation>
    <scope>NUCLEOTIDE SEQUENCE [LARGE SCALE GENOMIC DNA]</scope>
    <source>
        <strain evidence="4">DAOM:BR144</strain>
    </source>
</reference>
<protein>
    <recommendedName>
        <fullName evidence="2">PH domain-containing protein</fullName>
    </recommendedName>
</protein>
<dbReference type="EMBL" id="GL376635">
    <property type="status" value="NOT_ANNOTATED_CDS"/>
    <property type="molecule type" value="Genomic_DNA"/>
</dbReference>
<name>K3WP80_GLOUD</name>
<feature type="domain" description="PH" evidence="2">
    <location>
        <begin position="54"/>
        <end position="153"/>
    </location>
</feature>
<proteinExistence type="predicted"/>
<feature type="region of interest" description="Disordered" evidence="1">
    <location>
        <begin position="197"/>
        <end position="300"/>
    </location>
</feature>
<feature type="compositionally biased region" description="Low complexity" evidence="1">
    <location>
        <begin position="252"/>
        <end position="263"/>
    </location>
</feature>
<dbReference type="PROSITE" id="PS50003">
    <property type="entry name" value="PH_DOMAIN"/>
    <property type="match status" value="1"/>
</dbReference>
<keyword evidence="4" id="KW-1185">Reference proteome</keyword>
<dbReference type="Pfam" id="PF00169">
    <property type="entry name" value="PH"/>
    <property type="match status" value="1"/>
</dbReference>
<dbReference type="InterPro" id="IPR011993">
    <property type="entry name" value="PH-like_dom_sf"/>
</dbReference>
<accession>K3WP80</accession>
<dbReference type="SUPFAM" id="SSF50729">
    <property type="entry name" value="PH domain-like"/>
    <property type="match status" value="1"/>
</dbReference>
<feature type="compositionally biased region" description="Low complexity" evidence="1">
    <location>
        <begin position="200"/>
        <end position="213"/>
    </location>
</feature>
<dbReference type="eggNOG" id="KOG0660">
    <property type="taxonomic scope" value="Eukaryota"/>
</dbReference>
<organism evidence="3 4">
    <name type="scientific">Globisporangium ultimum (strain ATCC 200006 / CBS 805.95 / DAOM BR144)</name>
    <name type="common">Pythium ultimum</name>
    <dbReference type="NCBI Taxonomy" id="431595"/>
    <lineage>
        <taxon>Eukaryota</taxon>
        <taxon>Sar</taxon>
        <taxon>Stramenopiles</taxon>
        <taxon>Oomycota</taxon>
        <taxon>Peronosporomycetes</taxon>
        <taxon>Pythiales</taxon>
        <taxon>Pythiaceae</taxon>
        <taxon>Globisporangium</taxon>
    </lineage>
</organism>
<dbReference type="Proteomes" id="UP000019132">
    <property type="component" value="Unassembled WGS sequence"/>
</dbReference>